<feature type="transmembrane region" description="Helical" evidence="1">
    <location>
        <begin position="7"/>
        <end position="26"/>
    </location>
</feature>
<gene>
    <name evidence="2" type="ordered locus">Gbro_2943</name>
</gene>
<dbReference type="HOGENOM" id="CLU_2553479_0_0_11"/>
<dbReference type="AlphaFoldDB" id="D0L9Y6"/>
<reference evidence="3" key="1">
    <citation type="submission" date="2009-10" db="EMBL/GenBank/DDBJ databases">
        <title>The complete chromosome of Gordonia bronchialis DSM 43247.</title>
        <authorList>
            <consortium name="US DOE Joint Genome Institute (JGI-PGF)"/>
            <person name="Lucas S."/>
            <person name="Copeland A."/>
            <person name="Lapidus A."/>
            <person name="Glavina del Rio T."/>
            <person name="Dalin E."/>
            <person name="Tice H."/>
            <person name="Bruce D."/>
            <person name="Goodwin L."/>
            <person name="Pitluck S."/>
            <person name="Kyrpides N."/>
            <person name="Mavromatis K."/>
            <person name="Ivanova N."/>
            <person name="Ovchinnikova G."/>
            <person name="Saunders E."/>
            <person name="Brettin T."/>
            <person name="Detter J.C."/>
            <person name="Han C."/>
            <person name="Larimer F."/>
            <person name="Land M."/>
            <person name="Hauser L."/>
            <person name="Markowitz V."/>
            <person name="Cheng J.-F."/>
            <person name="Hugenholtz P."/>
            <person name="Woyke T."/>
            <person name="Wu D."/>
            <person name="Jando M."/>
            <person name="Schneider S."/>
            <person name="Goeker M."/>
            <person name="Klenk H.-P."/>
            <person name="Eisen J.A."/>
        </authorList>
    </citation>
    <scope>NUCLEOTIDE SEQUENCE [LARGE SCALE GENOMIC DNA]</scope>
    <source>
        <strain evidence="3">ATCC 25592 / DSM 43247 / BCRC 13721 / JCM 3198 / KCTC 3076 / NBRC 16047 / NCTC 10667</strain>
    </source>
</reference>
<evidence type="ECO:0000313" key="3">
    <source>
        <dbReference type="Proteomes" id="UP000001219"/>
    </source>
</evidence>
<evidence type="ECO:0000256" key="1">
    <source>
        <dbReference type="SAM" id="Phobius"/>
    </source>
</evidence>
<dbReference type="KEGG" id="gbr:Gbro_2943"/>
<sequence length="82" mass="8434">MSVDKRFFGPATPFAAIVASVVALYAFSLFLLWGLIIDAVVVIAAGLAMLVSADSRPIATGIACGFLTVTIGFGAVFVVPID</sequence>
<reference evidence="2 3" key="2">
    <citation type="journal article" date="2010" name="Stand. Genomic Sci.">
        <title>Complete genome sequence of Gordonia bronchialis type strain (3410).</title>
        <authorList>
            <person name="Ivanova N."/>
            <person name="Sikorski J."/>
            <person name="Jando M."/>
            <person name="Lapidus A."/>
            <person name="Nolan M."/>
            <person name="Lucas S."/>
            <person name="Del Rio T.G."/>
            <person name="Tice H."/>
            <person name="Copeland A."/>
            <person name="Cheng J.F."/>
            <person name="Chen F."/>
            <person name="Bruce D."/>
            <person name="Goodwin L."/>
            <person name="Pitluck S."/>
            <person name="Mavromatis K."/>
            <person name="Ovchinnikova G."/>
            <person name="Pati A."/>
            <person name="Chen A."/>
            <person name="Palaniappan K."/>
            <person name="Land M."/>
            <person name="Hauser L."/>
            <person name="Chang Y.J."/>
            <person name="Jeffries C.D."/>
            <person name="Chain P."/>
            <person name="Saunders E."/>
            <person name="Han C."/>
            <person name="Detter J.C."/>
            <person name="Brettin T."/>
            <person name="Rohde M."/>
            <person name="Goker M."/>
            <person name="Bristow J."/>
            <person name="Eisen J.A."/>
            <person name="Markowitz V."/>
            <person name="Hugenholtz P."/>
            <person name="Klenk H.P."/>
            <person name="Kyrpides N.C."/>
        </authorList>
    </citation>
    <scope>NUCLEOTIDE SEQUENCE [LARGE SCALE GENOMIC DNA]</scope>
    <source>
        <strain evidence="3">ATCC 25592 / DSM 43247 / BCRC 13721 / JCM 3198 / KCTC 3076 / NBRC 16047 / NCTC 10667</strain>
    </source>
</reference>
<keyword evidence="1" id="KW-0472">Membrane</keyword>
<keyword evidence="1" id="KW-1133">Transmembrane helix</keyword>
<dbReference type="RefSeq" id="WP_012834667.1">
    <property type="nucleotide sequence ID" value="NC_013441.1"/>
</dbReference>
<organism evidence="2 3">
    <name type="scientific">Gordonia bronchialis (strain ATCC 25592 / DSM 43247 / BCRC 13721 / JCM 3198 / KCTC 3076 / NBRC 16047 / NCTC 10667)</name>
    <name type="common">Rhodococcus bronchialis</name>
    <dbReference type="NCBI Taxonomy" id="526226"/>
    <lineage>
        <taxon>Bacteria</taxon>
        <taxon>Bacillati</taxon>
        <taxon>Actinomycetota</taxon>
        <taxon>Actinomycetes</taxon>
        <taxon>Mycobacteriales</taxon>
        <taxon>Gordoniaceae</taxon>
        <taxon>Gordonia</taxon>
    </lineage>
</organism>
<dbReference type="EMBL" id="CP001802">
    <property type="protein sequence ID" value="ACY22151.1"/>
    <property type="molecule type" value="Genomic_DNA"/>
</dbReference>
<evidence type="ECO:0000313" key="2">
    <source>
        <dbReference type="EMBL" id="ACY22151.1"/>
    </source>
</evidence>
<dbReference type="Proteomes" id="UP000001219">
    <property type="component" value="Chromosome"/>
</dbReference>
<proteinExistence type="predicted"/>
<keyword evidence="1" id="KW-0812">Transmembrane</keyword>
<dbReference type="STRING" id="526226.Gbro_2943"/>
<accession>D0L9Y6</accession>
<feature type="transmembrane region" description="Helical" evidence="1">
    <location>
        <begin position="58"/>
        <end position="81"/>
    </location>
</feature>
<protein>
    <submittedName>
        <fullName evidence="2">Uncharacterized protein</fullName>
    </submittedName>
</protein>
<name>D0L9Y6_GORB4</name>
<feature type="transmembrane region" description="Helical" evidence="1">
    <location>
        <begin position="32"/>
        <end position="51"/>
    </location>
</feature>
<keyword evidence="3" id="KW-1185">Reference proteome</keyword>